<dbReference type="CDD" id="cd12820">
    <property type="entry name" value="LbR_YadA-like"/>
    <property type="match status" value="1"/>
</dbReference>
<dbReference type="InterPro" id="IPR008640">
    <property type="entry name" value="Adhesin_Head_dom"/>
</dbReference>
<feature type="domain" description="Trimeric autotransporter adhesin YadA-like head" evidence="3">
    <location>
        <begin position="1065"/>
        <end position="1088"/>
    </location>
</feature>
<keyword evidence="2" id="KW-0732">Signal</keyword>
<dbReference type="Proteomes" id="UP000635885">
    <property type="component" value="Unassembled WGS sequence"/>
</dbReference>
<feature type="signal peptide" evidence="2">
    <location>
        <begin position="1"/>
        <end position="20"/>
    </location>
</feature>
<reference evidence="5" key="1">
    <citation type="journal article" date="2019" name="Int. J. Syst. Evol. Microbiol.">
        <title>The Global Catalogue of Microorganisms (GCM) 10K type strain sequencing project: providing services to taxonomists for standard genome sequencing and annotation.</title>
        <authorList>
            <consortium name="The Broad Institute Genomics Platform"/>
            <consortium name="The Broad Institute Genome Sequencing Center for Infectious Disease"/>
            <person name="Wu L."/>
            <person name="Ma J."/>
        </authorList>
    </citation>
    <scope>NUCLEOTIDE SEQUENCE [LARGE SCALE GENOMIC DNA]</scope>
    <source>
        <strain evidence="5">CGMCC 1.12479</strain>
    </source>
</reference>
<dbReference type="Pfam" id="PF05658">
    <property type="entry name" value="YadA_head"/>
    <property type="match status" value="4"/>
</dbReference>
<feature type="chain" id="PRO_5047163428" description="Trimeric autotransporter adhesin YadA-like head domain-containing protein" evidence="2">
    <location>
        <begin position="21"/>
        <end position="1347"/>
    </location>
</feature>
<protein>
    <recommendedName>
        <fullName evidence="3">Trimeric autotransporter adhesin YadA-like head domain-containing protein</fullName>
    </recommendedName>
</protein>
<keyword evidence="1" id="KW-1133">Transmembrane helix</keyword>
<evidence type="ECO:0000259" key="3">
    <source>
        <dbReference type="Pfam" id="PF05658"/>
    </source>
</evidence>
<dbReference type="Gene3D" id="1.10.287.1490">
    <property type="match status" value="1"/>
</dbReference>
<dbReference type="SUPFAM" id="SSF101967">
    <property type="entry name" value="Adhesin YadA, collagen-binding domain"/>
    <property type="match status" value="1"/>
</dbReference>
<gene>
    <name evidence="4" type="ORF">GCM10010993_34150</name>
</gene>
<evidence type="ECO:0000313" key="5">
    <source>
        <dbReference type="Proteomes" id="UP000635885"/>
    </source>
</evidence>
<dbReference type="Gene3D" id="2.150.10.10">
    <property type="entry name" value="Serralysin-like metalloprotease, C-terminal"/>
    <property type="match status" value="3"/>
</dbReference>
<keyword evidence="1" id="KW-0472">Membrane</keyword>
<keyword evidence="1" id="KW-0812">Transmembrane</keyword>
<feature type="domain" description="Trimeric autotransporter adhesin YadA-like head" evidence="3">
    <location>
        <begin position="1093"/>
        <end position="1117"/>
    </location>
</feature>
<dbReference type="InterPro" id="IPR011049">
    <property type="entry name" value="Serralysin-like_metalloprot_C"/>
</dbReference>
<comment type="caution">
    <text evidence="4">The sequence shown here is derived from an EMBL/GenBank/DDBJ whole genome shotgun (WGS) entry which is preliminary data.</text>
</comment>
<feature type="transmembrane region" description="Helical" evidence="1">
    <location>
        <begin position="1312"/>
        <end position="1332"/>
    </location>
</feature>
<dbReference type="RefSeq" id="WP_188444322.1">
    <property type="nucleotide sequence ID" value="NZ_BMFD01000019.1"/>
</dbReference>
<feature type="domain" description="Trimeric autotransporter adhesin YadA-like head" evidence="3">
    <location>
        <begin position="926"/>
        <end position="943"/>
    </location>
</feature>
<evidence type="ECO:0000256" key="2">
    <source>
        <dbReference type="SAM" id="SignalP"/>
    </source>
</evidence>
<accession>A0ABQ1N4B1</accession>
<dbReference type="Gene3D" id="1.20.5.340">
    <property type="match status" value="1"/>
</dbReference>
<evidence type="ECO:0000256" key="1">
    <source>
        <dbReference type="SAM" id="Phobius"/>
    </source>
</evidence>
<name>A0ABQ1N4B1_9BACT</name>
<sequence length="1347" mass="139194">MKKKLLFLIFFIVLPFAIHAQVGIGVEDPHASAALEIVSKEKGFLISRMTLEEKNAIHNPAESLLIYQTDGEVGFYYFDGSFWVYLNSIKQINADWNSTSGVSEILNKPSISKAGISGDFNDLENIPAFVLVSDTSKMLLPYLTVDKIQTFLDGKASVADLNKEIARAIIAEEKLAKDLQAEVTRATLTESVLQVNIENVKEKLENQIKTNADKISTNTTGINSLNIAVNQNATSINTLDTKVSMNTTDVQSNANNILSNAGDIAILKSTVSQNSSVITSNATSIQTNATDIALKENSSNKSTDGTLSDETDTKFPTEKAVKTFVEGKVSTLNTASTNIQTELDATQFGSGLTNDGTYVANAATNYINTASSLKDATEKLDGQAKTNADNIATNKTGITGLNTQVSTNSSDIQTIETTIEDNISKITGLISRVGLTESDIETIETTVANNITEVSGLVTQVGANQSNIENIQTAIGTINTAIPTLTTSIAQKENTLNKSTDGTFTNENDIKFPTVKAVKTYVDGKVTAINSTTEAFQTELNATQTGAGLQTNGSYVANTTSNYLSTASSLKDADEKLDIQAKANAEAISTINTLDVGRIYLGNLENKATEVAISGDITLNNSGVSAIGANKVNSAMILDETILTADIANNAVNTDKLDNLAVTAEKLAIAAVTGDKLANFSVTSDKLANAAVTADKLATLSVTTSKIADASITSSKILDGTITNAVISASAEISGTKINPNFGTQNIITSGKLTTGAITLPNLDGTTGQVLSTNGDGVVTWITPSSASSSDFVDLTSDQTVGGVKSFENDILVNGQNIGSGASNDNSNIAFGNGALEKNVYGQNNTALGALALTNNTDGDMNTAVGNGAMYYNTTGIQNTATGRYALFSNTEGIYNTSLGFGAGSSIEGSNNTMVGANTNGTATTENSTALGYGAIVSTDNTIQLGNTSVTDVKTSGTLTANAFVGDGSQLTNLPSSGGLVSIIEGENTGYRRADANAANYGDIGNGAVDLSISDYSNSQNGATGYASVAMGELTIASGANSTAMGNITEASGDGSTAMGTATGASGIRSTAMGFSTFASGPYSTAMGRQGRATGENSTAMGSATTASGTNSIAMGFFTRASDYGSLVLGQFNSRGSTATSATAFSANAPALVIGNGTGSSAKSDAFVVDFSGNVTSSGTLTAGAITLPNTDGSSGQLLSTNGLGTVTWTSSLADGTTATTQAANDNSNKIATTAYVDQKVTSGSVLDMEIQSLDGAMVEGVKTIFLSNQISNNVELLTLNGGVKGQEINLVFAPSNFESYMTLIINPGGNMGIFPGVSFSTGMTGGIVLIFDGQYWRVMNRPNNSF</sequence>
<organism evidence="4 5">
    <name type="scientific">Belliella aquatica</name>
    <dbReference type="NCBI Taxonomy" id="1323734"/>
    <lineage>
        <taxon>Bacteria</taxon>
        <taxon>Pseudomonadati</taxon>
        <taxon>Bacteroidota</taxon>
        <taxon>Cytophagia</taxon>
        <taxon>Cytophagales</taxon>
        <taxon>Cyclobacteriaceae</taxon>
        <taxon>Belliella</taxon>
    </lineage>
</organism>
<dbReference type="EMBL" id="BMFD01000019">
    <property type="protein sequence ID" value="GGC52885.1"/>
    <property type="molecule type" value="Genomic_DNA"/>
</dbReference>
<keyword evidence="5" id="KW-1185">Reference proteome</keyword>
<feature type="domain" description="Trimeric autotransporter adhesin YadA-like head" evidence="3">
    <location>
        <begin position="1037"/>
        <end position="1061"/>
    </location>
</feature>
<proteinExistence type="predicted"/>
<evidence type="ECO:0000313" key="4">
    <source>
        <dbReference type="EMBL" id="GGC52885.1"/>
    </source>
</evidence>